<accession>A0ABM7V5R6</accession>
<dbReference type="Proteomes" id="UP001319867">
    <property type="component" value="Chromosome"/>
</dbReference>
<sequence length="183" mass="21133">MNFRIQSYLQFLWHSKNEHGVHSPFVFLLLTKGLYNKKVRLAADALSNSNKSVSKKEQLLYKIVRYFEPKSILTIGANASEIEVMAKGSPKAKFDNESTLFNCIFIHSDEFAGLANKKMEQLLKTTENDSFWILENIHANRAAEAFWSNLKSNPKVTVTIDTFHFGLVFFRKEQVEEHFILRA</sequence>
<dbReference type="RefSeq" id="WP_229316307.1">
    <property type="nucleotide sequence ID" value="NZ_AP025184.1"/>
</dbReference>
<evidence type="ECO:0000313" key="2">
    <source>
        <dbReference type="Proteomes" id="UP001319867"/>
    </source>
</evidence>
<reference evidence="1 2" key="2">
    <citation type="journal article" date="2022" name="Microorganisms">
        <title>Complete Genome Sequences of Two Flavobacterium ammonificans Strains and a Flavobacterium ammoniigenes Strain of Ammonifying Bacterioplankton Isolated from Surface River Water.</title>
        <authorList>
            <person name="Suda W."/>
            <person name="Ogata Y."/>
            <person name="Shindo C."/>
            <person name="Watanabe K."/>
        </authorList>
    </citation>
    <scope>NUCLEOTIDE SEQUENCE [LARGE SCALE GENOMIC DNA]</scope>
    <source>
        <strain evidence="1 2">GENT5</strain>
    </source>
</reference>
<dbReference type="EMBL" id="AP025184">
    <property type="protein sequence ID" value="BDB54911.1"/>
    <property type="molecule type" value="Genomic_DNA"/>
</dbReference>
<reference evidence="1 2" key="1">
    <citation type="journal article" date="2022" name="Int. J. Syst. Evol. Microbiol.">
        <title>Flavobacterium ammonificans sp. nov. and Flavobacterium ammoniigenes sp. nov., ammonifying bacteria isolated from surface river water.</title>
        <authorList>
            <person name="Watanabe K."/>
            <person name="Kitamura T."/>
            <person name="Ogata Y."/>
            <person name="Shindo C."/>
            <person name="Suda W."/>
        </authorList>
    </citation>
    <scope>NUCLEOTIDE SEQUENCE [LARGE SCALE GENOMIC DNA]</scope>
    <source>
        <strain evidence="1 2">GENT5</strain>
    </source>
</reference>
<keyword evidence="2" id="KW-1185">Reference proteome</keyword>
<name>A0ABM7V5R6_9FLAO</name>
<gene>
    <name evidence="1" type="ORF">GENT5_12160</name>
</gene>
<organism evidence="1 2">
    <name type="scientific">Flavobacterium ammoniigenes</name>
    <dbReference type="NCBI Taxonomy" id="1751095"/>
    <lineage>
        <taxon>Bacteria</taxon>
        <taxon>Pseudomonadati</taxon>
        <taxon>Bacteroidota</taxon>
        <taxon>Flavobacteriia</taxon>
        <taxon>Flavobacteriales</taxon>
        <taxon>Flavobacteriaceae</taxon>
        <taxon>Flavobacterium</taxon>
    </lineage>
</organism>
<evidence type="ECO:0000313" key="1">
    <source>
        <dbReference type="EMBL" id="BDB54911.1"/>
    </source>
</evidence>
<proteinExistence type="predicted"/>
<protein>
    <submittedName>
        <fullName evidence="1">Uncharacterized protein</fullName>
    </submittedName>
</protein>